<protein>
    <submittedName>
        <fullName evidence="1">Uncharacterized protein</fullName>
    </submittedName>
</protein>
<dbReference type="Proteomes" id="UP000001542">
    <property type="component" value="Unassembled WGS sequence"/>
</dbReference>
<dbReference type="AlphaFoldDB" id="A2EJE8"/>
<organism evidence="1 2">
    <name type="scientific">Trichomonas vaginalis (strain ATCC PRA-98 / G3)</name>
    <dbReference type="NCBI Taxonomy" id="412133"/>
    <lineage>
        <taxon>Eukaryota</taxon>
        <taxon>Metamonada</taxon>
        <taxon>Parabasalia</taxon>
        <taxon>Trichomonadida</taxon>
        <taxon>Trichomonadidae</taxon>
        <taxon>Trichomonas</taxon>
    </lineage>
</organism>
<accession>A2EJE8</accession>
<gene>
    <name evidence="1" type="ORF">TVAG_050200</name>
</gene>
<dbReference type="VEuPathDB" id="TrichDB:TVAG_050200"/>
<evidence type="ECO:0000313" key="2">
    <source>
        <dbReference type="Proteomes" id="UP000001542"/>
    </source>
</evidence>
<dbReference type="KEGG" id="tva:4765092"/>
<reference evidence="1" key="1">
    <citation type="submission" date="2006-10" db="EMBL/GenBank/DDBJ databases">
        <authorList>
            <person name="Amadeo P."/>
            <person name="Zhao Q."/>
            <person name="Wortman J."/>
            <person name="Fraser-Liggett C."/>
            <person name="Carlton J."/>
        </authorList>
    </citation>
    <scope>NUCLEOTIDE SEQUENCE</scope>
    <source>
        <strain evidence="1">G3</strain>
    </source>
</reference>
<dbReference type="RefSeq" id="XP_001319428.1">
    <property type="nucleotide sequence ID" value="XM_001319393.1"/>
</dbReference>
<dbReference type="EMBL" id="DS113405">
    <property type="protein sequence ID" value="EAY07205.1"/>
    <property type="molecule type" value="Genomic_DNA"/>
</dbReference>
<sequence>MILFLLGLITEGYNKYNLYQRETISVKANTAIYPSDLENLTYQDTSNKNLTWPYWSPRETEIVITPIFPPDSDIDYRKVEIIGATIPEECYAVEGVFNDYLRTNPYPGYYSEPICYAFFNSKFGYKTICLFGSEKRQHNHAIHY</sequence>
<proteinExistence type="predicted"/>
<evidence type="ECO:0000313" key="1">
    <source>
        <dbReference type="EMBL" id="EAY07205.1"/>
    </source>
</evidence>
<dbReference type="InParanoid" id="A2EJE8"/>
<keyword evidence="2" id="KW-1185">Reference proteome</keyword>
<reference evidence="1" key="2">
    <citation type="journal article" date="2007" name="Science">
        <title>Draft genome sequence of the sexually transmitted pathogen Trichomonas vaginalis.</title>
        <authorList>
            <person name="Carlton J.M."/>
            <person name="Hirt R.P."/>
            <person name="Silva J.C."/>
            <person name="Delcher A.L."/>
            <person name="Schatz M."/>
            <person name="Zhao Q."/>
            <person name="Wortman J.R."/>
            <person name="Bidwell S.L."/>
            <person name="Alsmark U.C.M."/>
            <person name="Besteiro S."/>
            <person name="Sicheritz-Ponten T."/>
            <person name="Noel C.J."/>
            <person name="Dacks J.B."/>
            <person name="Foster P.G."/>
            <person name="Simillion C."/>
            <person name="Van de Peer Y."/>
            <person name="Miranda-Saavedra D."/>
            <person name="Barton G.J."/>
            <person name="Westrop G.D."/>
            <person name="Mueller S."/>
            <person name="Dessi D."/>
            <person name="Fiori P.L."/>
            <person name="Ren Q."/>
            <person name="Paulsen I."/>
            <person name="Zhang H."/>
            <person name="Bastida-Corcuera F.D."/>
            <person name="Simoes-Barbosa A."/>
            <person name="Brown M.T."/>
            <person name="Hayes R.D."/>
            <person name="Mukherjee M."/>
            <person name="Okumura C.Y."/>
            <person name="Schneider R."/>
            <person name="Smith A.J."/>
            <person name="Vanacova S."/>
            <person name="Villalvazo M."/>
            <person name="Haas B.J."/>
            <person name="Pertea M."/>
            <person name="Feldblyum T.V."/>
            <person name="Utterback T.R."/>
            <person name="Shu C.L."/>
            <person name="Osoegawa K."/>
            <person name="de Jong P.J."/>
            <person name="Hrdy I."/>
            <person name="Horvathova L."/>
            <person name="Zubacova Z."/>
            <person name="Dolezal P."/>
            <person name="Malik S.B."/>
            <person name="Logsdon J.M. Jr."/>
            <person name="Henze K."/>
            <person name="Gupta A."/>
            <person name="Wang C.C."/>
            <person name="Dunne R.L."/>
            <person name="Upcroft J.A."/>
            <person name="Upcroft P."/>
            <person name="White O."/>
            <person name="Salzberg S.L."/>
            <person name="Tang P."/>
            <person name="Chiu C.-H."/>
            <person name="Lee Y.-S."/>
            <person name="Embley T.M."/>
            <person name="Coombs G.H."/>
            <person name="Mottram J.C."/>
            <person name="Tachezy J."/>
            <person name="Fraser-Liggett C.M."/>
            <person name="Johnson P.J."/>
        </authorList>
    </citation>
    <scope>NUCLEOTIDE SEQUENCE [LARGE SCALE GENOMIC DNA]</scope>
    <source>
        <strain evidence="1">G3</strain>
    </source>
</reference>
<name>A2EJE8_TRIV3</name>
<dbReference type="VEuPathDB" id="TrichDB:TVAGG3_0389550"/>